<proteinExistence type="predicted"/>
<dbReference type="SMART" id="SM00181">
    <property type="entry name" value="EGF"/>
    <property type="match status" value="2"/>
</dbReference>
<evidence type="ECO:0000256" key="4">
    <source>
        <dbReference type="ARBA" id="ARBA00023157"/>
    </source>
</evidence>
<dbReference type="InterPro" id="IPR001881">
    <property type="entry name" value="EGF-like_Ca-bd_dom"/>
</dbReference>
<keyword evidence="3" id="KW-0677">Repeat</keyword>
<feature type="disulfide bond" evidence="5">
    <location>
        <begin position="122"/>
        <end position="139"/>
    </location>
</feature>
<dbReference type="Pfam" id="PF07645">
    <property type="entry name" value="EGF_CA"/>
    <property type="match status" value="1"/>
</dbReference>
<evidence type="ECO:0000256" key="5">
    <source>
        <dbReference type="PROSITE-ProRule" id="PRU00076"/>
    </source>
</evidence>
<dbReference type="Gene3D" id="3.90.215.10">
    <property type="entry name" value="Gamma Fibrinogen, chain A, domain 1"/>
    <property type="match status" value="1"/>
</dbReference>
<reference evidence="7 8" key="1">
    <citation type="submission" date="2022-05" db="EMBL/GenBank/DDBJ databases">
        <authorList>
            <consortium name="Genoscope - CEA"/>
            <person name="William W."/>
        </authorList>
    </citation>
    <scope>NUCLEOTIDE SEQUENCE [LARGE SCALE GENOMIC DNA]</scope>
</reference>
<comment type="caution">
    <text evidence="7">The sequence shown here is derived from an EMBL/GenBank/DDBJ whole genome shotgun (WGS) entry which is preliminary data.</text>
</comment>
<dbReference type="EMBL" id="CALNXJ010000177">
    <property type="protein sequence ID" value="CAH3168372.1"/>
    <property type="molecule type" value="Genomic_DNA"/>
</dbReference>
<dbReference type="SUPFAM" id="SSF57196">
    <property type="entry name" value="EGF/Laminin"/>
    <property type="match status" value="2"/>
</dbReference>
<dbReference type="InterPro" id="IPR049883">
    <property type="entry name" value="NOTCH1_EGF-like"/>
</dbReference>
<dbReference type="Gene3D" id="2.10.25.10">
    <property type="entry name" value="Laminin"/>
    <property type="match status" value="2"/>
</dbReference>
<dbReference type="InterPro" id="IPR000152">
    <property type="entry name" value="EGF-type_Asp/Asn_hydroxyl_site"/>
</dbReference>
<sequence>METNTSCKDIEVTQFYFEFYKDFCDADQCRTLEFAPEKAFDGTRLINHLIRVVEVNVARFCENVCYMEPDCVSINLDKRTDRNGNYKCELNNVTREGHKKDLREDQYFFHHSAESACVMNHCKNNGTCQSGFTDKGYRCLCSAGYKDSNCGQDVDECAKGTHTCSANAVCTNTKGSFKCTCKTGYSGNGNTCTKPSTCKEIFDHNISNKSGKVILHLDSKPISVFCHMGDFGCGDGGWTPIMKINGSKRTFHYSSHFWGNRKTYNNGAGKNGFDLQETKLKTYWKTSFSKICLGMKIGQQLRFIFINKTAKSLYSLIADGKYRATLLGRDTWKKVVGPQASLQQNCNREGFNALSDRRRFLRARIGIIGNQQNDCFTCNSIIGFGTVGYLSCGNKAALQPDNGDKLIQAMGYILPSVASLHLGNQFRYLLTAIAFNFGFNAYTKFILNYVKASVARTNAVSWSLHLKKHSMAHGL</sequence>
<dbReference type="PROSITE" id="PS01187">
    <property type="entry name" value="EGF_CA"/>
    <property type="match status" value="1"/>
</dbReference>
<dbReference type="PROSITE" id="PS00010">
    <property type="entry name" value="ASX_HYDROXYL"/>
    <property type="match status" value="1"/>
</dbReference>
<name>A0AAU9Y6R8_9CNID</name>
<protein>
    <recommendedName>
        <fullName evidence="6">EGF-like domain-containing protein</fullName>
    </recommendedName>
</protein>
<evidence type="ECO:0000256" key="1">
    <source>
        <dbReference type="ARBA" id="ARBA00022536"/>
    </source>
</evidence>
<evidence type="ECO:0000256" key="3">
    <source>
        <dbReference type="ARBA" id="ARBA00022737"/>
    </source>
</evidence>
<dbReference type="InterPro" id="IPR014716">
    <property type="entry name" value="Fibrinogen_a/b/g_C_1"/>
</dbReference>
<dbReference type="SMART" id="SM00179">
    <property type="entry name" value="EGF_CA"/>
    <property type="match status" value="1"/>
</dbReference>
<dbReference type="PROSITE" id="PS01186">
    <property type="entry name" value="EGF_2"/>
    <property type="match status" value="2"/>
</dbReference>
<feature type="domain" description="EGF-like" evidence="6">
    <location>
        <begin position="113"/>
        <end position="151"/>
    </location>
</feature>
<comment type="caution">
    <text evidence="5">Lacks conserved residue(s) required for the propagation of feature annotation.</text>
</comment>
<dbReference type="AlphaFoldDB" id="A0AAU9Y6R8"/>
<dbReference type="CDD" id="cd00054">
    <property type="entry name" value="EGF_CA"/>
    <property type="match status" value="2"/>
</dbReference>
<dbReference type="PANTHER" id="PTHR24039:SF58">
    <property type="entry name" value="EGF-LIKE DOMAIN-CONTAINING PROTEIN"/>
    <property type="match status" value="1"/>
</dbReference>
<evidence type="ECO:0000313" key="7">
    <source>
        <dbReference type="EMBL" id="CAH3168372.1"/>
    </source>
</evidence>
<dbReference type="InterPro" id="IPR018097">
    <property type="entry name" value="EGF_Ca-bd_CS"/>
</dbReference>
<dbReference type="InterPro" id="IPR000742">
    <property type="entry name" value="EGF"/>
</dbReference>
<evidence type="ECO:0000259" key="6">
    <source>
        <dbReference type="PROSITE" id="PS50026"/>
    </source>
</evidence>
<keyword evidence="2" id="KW-0732">Signal</keyword>
<dbReference type="InterPro" id="IPR036056">
    <property type="entry name" value="Fibrinogen-like_C"/>
</dbReference>
<keyword evidence="1 5" id="KW-0245">EGF-like domain</keyword>
<dbReference type="SUPFAM" id="SSF56496">
    <property type="entry name" value="Fibrinogen C-terminal domain-like"/>
    <property type="match status" value="1"/>
</dbReference>
<dbReference type="Proteomes" id="UP001159428">
    <property type="component" value="Unassembled WGS sequence"/>
</dbReference>
<accession>A0AAU9Y6R8</accession>
<dbReference type="GO" id="GO:0005509">
    <property type="term" value="F:calcium ion binding"/>
    <property type="evidence" value="ECO:0007669"/>
    <property type="project" value="InterPro"/>
</dbReference>
<evidence type="ECO:0000313" key="8">
    <source>
        <dbReference type="Proteomes" id="UP001159428"/>
    </source>
</evidence>
<gene>
    <name evidence="7" type="ORF">PMEA_00008666</name>
</gene>
<keyword evidence="8" id="KW-1185">Reference proteome</keyword>
<dbReference type="PROSITE" id="PS50026">
    <property type="entry name" value="EGF_3"/>
    <property type="match status" value="2"/>
</dbReference>
<keyword evidence="4 5" id="KW-1015">Disulfide bond</keyword>
<evidence type="ECO:0000256" key="2">
    <source>
        <dbReference type="ARBA" id="ARBA00022729"/>
    </source>
</evidence>
<dbReference type="FunFam" id="2.10.25.10:FF:000653">
    <property type="entry name" value="Putative Fibrillin-1"/>
    <property type="match status" value="1"/>
</dbReference>
<feature type="domain" description="EGF-like" evidence="6">
    <location>
        <begin position="153"/>
        <end position="193"/>
    </location>
</feature>
<organism evidence="7 8">
    <name type="scientific">Pocillopora meandrina</name>
    <dbReference type="NCBI Taxonomy" id="46732"/>
    <lineage>
        <taxon>Eukaryota</taxon>
        <taxon>Metazoa</taxon>
        <taxon>Cnidaria</taxon>
        <taxon>Anthozoa</taxon>
        <taxon>Hexacorallia</taxon>
        <taxon>Scleractinia</taxon>
        <taxon>Astrocoeniina</taxon>
        <taxon>Pocilloporidae</taxon>
        <taxon>Pocillopora</taxon>
    </lineage>
</organism>
<dbReference type="PANTHER" id="PTHR24039">
    <property type="entry name" value="FIBRILLIN-RELATED"/>
    <property type="match status" value="1"/>
</dbReference>
<feature type="disulfide bond" evidence="5">
    <location>
        <begin position="141"/>
        <end position="150"/>
    </location>
</feature>